<dbReference type="Proteomes" id="UP000583752">
    <property type="component" value="Unassembled WGS sequence"/>
</dbReference>
<dbReference type="AlphaFoldDB" id="A0A848HNS2"/>
<organism evidence="1 2">
    <name type="scientific">Massilia polaris</name>
    <dbReference type="NCBI Taxonomy" id="2728846"/>
    <lineage>
        <taxon>Bacteria</taxon>
        <taxon>Pseudomonadati</taxon>
        <taxon>Pseudomonadota</taxon>
        <taxon>Betaproteobacteria</taxon>
        <taxon>Burkholderiales</taxon>
        <taxon>Oxalobacteraceae</taxon>
        <taxon>Telluria group</taxon>
        <taxon>Massilia</taxon>
    </lineage>
</organism>
<name>A0A848HNS2_9BURK</name>
<keyword evidence="2" id="KW-1185">Reference proteome</keyword>
<reference evidence="1 2" key="1">
    <citation type="submission" date="2020-04" db="EMBL/GenBank/DDBJ databases">
        <title>Massilia sp. RP-1-19 isolated from soil.</title>
        <authorList>
            <person name="Dahal R.H."/>
        </authorList>
    </citation>
    <scope>NUCLEOTIDE SEQUENCE [LARGE SCALE GENOMIC DNA]</scope>
    <source>
        <strain evidence="1 2">RP-1-19</strain>
    </source>
</reference>
<dbReference type="RefSeq" id="WP_169466135.1">
    <property type="nucleotide sequence ID" value="NZ_JABBGG010000006.1"/>
</dbReference>
<evidence type="ECO:0000313" key="2">
    <source>
        <dbReference type="Proteomes" id="UP000583752"/>
    </source>
</evidence>
<protein>
    <submittedName>
        <fullName evidence="1">Uncharacterized protein</fullName>
    </submittedName>
</protein>
<proteinExistence type="predicted"/>
<dbReference type="EMBL" id="JABBGG010000006">
    <property type="protein sequence ID" value="NML61810.1"/>
    <property type="molecule type" value="Genomic_DNA"/>
</dbReference>
<evidence type="ECO:0000313" key="1">
    <source>
        <dbReference type="EMBL" id="NML61810.1"/>
    </source>
</evidence>
<sequence>MMPRIDYGSPYVNLLAWAMKEELQHRADIRRITEDMARCRVVAADALSLIDKMPDV</sequence>
<accession>A0A848HNS2</accession>
<comment type="caution">
    <text evidence="1">The sequence shown here is derived from an EMBL/GenBank/DDBJ whole genome shotgun (WGS) entry which is preliminary data.</text>
</comment>
<gene>
    <name evidence="1" type="ORF">HHL21_12140</name>
</gene>